<feature type="region of interest" description="Disordered" evidence="10">
    <location>
        <begin position="11"/>
        <end position="41"/>
    </location>
</feature>
<proteinExistence type="predicted"/>
<name>A0A0K2U734_LEPSM</name>
<dbReference type="AlphaFoldDB" id="A0A0K2U734"/>
<evidence type="ECO:0000256" key="5">
    <source>
        <dbReference type="ARBA" id="ARBA00022771"/>
    </source>
</evidence>
<evidence type="ECO:0000256" key="4">
    <source>
        <dbReference type="ARBA" id="ARBA00022723"/>
    </source>
</evidence>
<protein>
    <recommendedName>
        <fullName evidence="11">RING-CH-type domain-containing protein</fullName>
    </recommendedName>
</protein>
<reference evidence="12" key="1">
    <citation type="submission" date="2014-05" db="EMBL/GenBank/DDBJ databases">
        <authorList>
            <person name="Chronopoulou M."/>
        </authorList>
    </citation>
    <scope>NUCLEOTIDE SEQUENCE</scope>
    <source>
        <tissue evidence="12">Whole organism</tissue>
    </source>
</reference>
<feature type="compositionally biased region" description="Polar residues" evidence="10">
    <location>
        <begin position="17"/>
        <end position="31"/>
    </location>
</feature>
<sequence>MSDGICVVDLERKQPEEPSTSTAPIQTSSSKTEIHENDPLNNLTDEVDLPGSFFKEEECCSVAMESFTTAASSLSLTEFCKICHCGAEPSMPLIAPCFCDGSLKYVHQGCLQKWIKSSDIKRCELCKYLYIMQSK</sequence>
<organism evidence="12">
    <name type="scientific">Lepeophtheirus salmonis</name>
    <name type="common">Salmon louse</name>
    <name type="synonym">Caligus salmonis</name>
    <dbReference type="NCBI Taxonomy" id="72036"/>
    <lineage>
        <taxon>Eukaryota</taxon>
        <taxon>Metazoa</taxon>
        <taxon>Ecdysozoa</taxon>
        <taxon>Arthropoda</taxon>
        <taxon>Crustacea</taxon>
        <taxon>Multicrustacea</taxon>
        <taxon>Hexanauplia</taxon>
        <taxon>Copepoda</taxon>
        <taxon>Siphonostomatoida</taxon>
        <taxon>Caligidae</taxon>
        <taxon>Lepeophtheirus</taxon>
    </lineage>
</organism>
<accession>A0A0K2U734</accession>
<dbReference type="SMART" id="SM00744">
    <property type="entry name" value="RINGv"/>
    <property type="match status" value="1"/>
</dbReference>
<dbReference type="PROSITE" id="PS51292">
    <property type="entry name" value="ZF_RING_CH"/>
    <property type="match status" value="1"/>
</dbReference>
<evidence type="ECO:0000256" key="3">
    <source>
        <dbReference type="ARBA" id="ARBA00022692"/>
    </source>
</evidence>
<dbReference type="OrthoDB" id="264354at2759"/>
<dbReference type="GO" id="GO:0008270">
    <property type="term" value="F:zinc ion binding"/>
    <property type="evidence" value="ECO:0007669"/>
    <property type="project" value="UniProtKB-KW"/>
</dbReference>
<evidence type="ECO:0000256" key="6">
    <source>
        <dbReference type="ARBA" id="ARBA00022786"/>
    </source>
</evidence>
<dbReference type="EMBL" id="HACA01016381">
    <property type="protein sequence ID" value="CDW33742.1"/>
    <property type="molecule type" value="Transcribed_RNA"/>
</dbReference>
<dbReference type="Pfam" id="PF12906">
    <property type="entry name" value="RINGv"/>
    <property type="match status" value="1"/>
</dbReference>
<evidence type="ECO:0000259" key="11">
    <source>
        <dbReference type="PROSITE" id="PS51292"/>
    </source>
</evidence>
<evidence type="ECO:0000256" key="1">
    <source>
        <dbReference type="ARBA" id="ARBA00004141"/>
    </source>
</evidence>
<dbReference type="Gene3D" id="3.30.40.10">
    <property type="entry name" value="Zinc/RING finger domain, C3HC4 (zinc finger)"/>
    <property type="match status" value="1"/>
</dbReference>
<keyword evidence="6" id="KW-0833">Ubl conjugation pathway</keyword>
<dbReference type="PANTHER" id="PTHR46065">
    <property type="entry name" value="E3 UBIQUITIN-PROTEIN LIGASE MARCH 2/3 FAMILY MEMBER"/>
    <property type="match status" value="1"/>
</dbReference>
<dbReference type="GO" id="GO:0016020">
    <property type="term" value="C:membrane"/>
    <property type="evidence" value="ECO:0007669"/>
    <property type="project" value="UniProtKB-SubCell"/>
</dbReference>
<keyword evidence="7" id="KW-0862">Zinc</keyword>
<dbReference type="InterPro" id="IPR011016">
    <property type="entry name" value="Znf_RING-CH"/>
</dbReference>
<evidence type="ECO:0000256" key="8">
    <source>
        <dbReference type="ARBA" id="ARBA00022989"/>
    </source>
</evidence>
<evidence type="ECO:0000256" key="9">
    <source>
        <dbReference type="ARBA" id="ARBA00023136"/>
    </source>
</evidence>
<dbReference type="PANTHER" id="PTHR46065:SF3">
    <property type="entry name" value="FI20425P1"/>
    <property type="match status" value="1"/>
</dbReference>
<keyword evidence="5" id="KW-0863">Zinc-finger</keyword>
<keyword evidence="8" id="KW-1133">Transmembrane helix</keyword>
<keyword evidence="4" id="KW-0479">Metal-binding</keyword>
<keyword evidence="3" id="KW-0812">Transmembrane</keyword>
<keyword evidence="9" id="KW-0472">Membrane</keyword>
<comment type="subcellular location">
    <subcellularLocation>
        <location evidence="1">Membrane</location>
        <topology evidence="1">Multi-pass membrane protein</topology>
    </subcellularLocation>
</comment>
<evidence type="ECO:0000256" key="2">
    <source>
        <dbReference type="ARBA" id="ARBA00022679"/>
    </source>
</evidence>
<feature type="domain" description="RING-CH-type" evidence="11">
    <location>
        <begin position="72"/>
        <end position="133"/>
    </location>
</feature>
<keyword evidence="2" id="KW-0808">Transferase</keyword>
<dbReference type="InterPro" id="IPR013083">
    <property type="entry name" value="Znf_RING/FYVE/PHD"/>
</dbReference>
<evidence type="ECO:0000313" key="12">
    <source>
        <dbReference type="EMBL" id="CDW33742.1"/>
    </source>
</evidence>
<evidence type="ECO:0000256" key="7">
    <source>
        <dbReference type="ARBA" id="ARBA00022833"/>
    </source>
</evidence>
<dbReference type="SUPFAM" id="SSF57850">
    <property type="entry name" value="RING/U-box"/>
    <property type="match status" value="1"/>
</dbReference>
<dbReference type="GO" id="GO:0016740">
    <property type="term" value="F:transferase activity"/>
    <property type="evidence" value="ECO:0007669"/>
    <property type="project" value="UniProtKB-KW"/>
</dbReference>
<feature type="non-terminal residue" evidence="12">
    <location>
        <position position="135"/>
    </location>
</feature>
<evidence type="ECO:0000256" key="10">
    <source>
        <dbReference type="SAM" id="MobiDB-lite"/>
    </source>
</evidence>